<accession>A0A2M8EMK6</accession>
<proteinExistence type="predicted"/>
<evidence type="ECO:0000313" key="1">
    <source>
        <dbReference type="EMBL" id="PJC23958.1"/>
    </source>
</evidence>
<feature type="non-terminal residue" evidence="1">
    <location>
        <position position="1"/>
    </location>
</feature>
<dbReference type="AlphaFoldDB" id="A0A2M8EMK6"/>
<name>A0A2M8EMK6_UNCKA</name>
<comment type="caution">
    <text evidence="1">The sequence shown here is derived from an EMBL/GenBank/DDBJ whole genome shotgun (WGS) entry which is preliminary data.</text>
</comment>
<reference evidence="2" key="1">
    <citation type="submission" date="2017-09" db="EMBL/GenBank/DDBJ databases">
        <title>Depth-based differentiation of microbial function through sediment-hosted aquifers and enrichment of novel symbionts in the deep terrestrial subsurface.</title>
        <authorList>
            <person name="Probst A.J."/>
            <person name="Ladd B."/>
            <person name="Jarett J.K."/>
            <person name="Geller-Mcgrath D.E."/>
            <person name="Sieber C.M.K."/>
            <person name="Emerson J.B."/>
            <person name="Anantharaman K."/>
            <person name="Thomas B.C."/>
            <person name="Malmstrom R."/>
            <person name="Stieglmeier M."/>
            <person name="Klingl A."/>
            <person name="Woyke T."/>
            <person name="Ryan C.M."/>
            <person name="Banfield J.F."/>
        </authorList>
    </citation>
    <scope>NUCLEOTIDE SEQUENCE [LARGE SCALE GENOMIC DNA]</scope>
</reference>
<sequence>KQTLDYTKGTHKFYFKCEDDAGNKAEANATFYVLIDNKPPVAIRAYKEGGNLKIITDELARCYYTFERCNFEITNETKDMTTALSKEHETELINEKNYYIKCKDAFKNKNSECAIVIKT</sequence>
<organism evidence="1 2">
    <name type="scientific">candidate division WWE3 bacterium CG_4_9_14_0_2_um_filter_35_11</name>
    <dbReference type="NCBI Taxonomy" id="1975077"/>
    <lineage>
        <taxon>Bacteria</taxon>
        <taxon>Katanobacteria</taxon>
    </lineage>
</organism>
<protein>
    <submittedName>
        <fullName evidence="1">Uncharacterized protein</fullName>
    </submittedName>
</protein>
<dbReference type="EMBL" id="PFSJ01000006">
    <property type="protein sequence ID" value="PJC23958.1"/>
    <property type="molecule type" value="Genomic_DNA"/>
</dbReference>
<gene>
    <name evidence="1" type="ORF">CO058_00930</name>
</gene>
<evidence type="ECO:0000313" key="2">
    <source>
        <dbReference type="Proteomes" id="UP000229756"/>
    </source>
</evidence>
<dbReference type="Proteomes" id="UP000229756">
    <property type="component" value="Unassembled WGS sequence"/>
</dbReference>